<proteinExistence type="predicted"/>
<dbReference type="GO" id="GO:0008887">
    <property type="term" value="F:glycerate kinase activity"/>
    <property type="evidence" value="ECO:0007669"/>
    <property type="project" value="InterPro"/>
</dbReference>
<organism evidence="3 4">
    <name type="scientific">candidate division WWE3 bacterium</name>
    <dbReference type="NCBI Taxonomy" id="2053526"/>
    <lineage>
        <taxon>Bacteria</taxon>
        <taxon>Katanobacteria</taxon>
    </lineage>
</organism>
<dbReference type="EMBL" id="JAGQKX010000017">
    <property type="protein sequence ID" value="MCA9389986.1"/>
    <property type="molecule type" value="Genomic_DNA"/>
</dbReference>
<dbReference type="Pfam" id="PF13660">
    <property type="entry name" value="DUF4147"/>
    <property type="match status" value="1"/>
</dbReference>
<feature type="domain" description="MOFRL-associated" evidence="2">
    <location>
        <begin position="18"/>
        <end position="244"/>
    </location>
</feature>
<comment type="caution">
    <text evidence="3">The sequence shown here is derived from an EMBL/GenBank/DDBJ whole genome shotgun (WGS) entry which is preliminary data.</text>
</comment>
<dbReference type="GO" id="GO:0005737">
    <property type="term" value="C:cytoplasm"/>
    <property type="evidence" value="ECO:0007669"/>
    <property type="project" value="TreeGrafter"/>
</dbReference>
<protein>
    <submittedName>
        <fullName evidence="3">DUF4147 domain-containing protein</fullName>
    </submittedName>
</protein>
<gene>
    <name evidence="3" type="ORF">KC571_01165</name>
</gene>
<feature type="domain" description="MOFRL" evidence="1">
    <location>
        <begin position="317"/>
        <end position="418"/>
    </location>
</feature>
<dbReference type="AlphaFoldDB" id="A0A955LGB6"/>
<dbReference type="SUPFAM" id="SSF82544">
    <property type="entry name" value="GckA/TtuD-like"/>
    <property type="match status" value="1"/>
</dbReference>
<dbReference type="InterPro" id="IPR007835">
    <property type="entry name" value="MOFRL"/>
</dbReference>
<evidence type="ECO:0000259" key="1">
    <source>
        <dbReference type="Pfam" id="PF05161"/>
    </source>
</evidence>
<accession>A0A955LGB6</accession>
<reference evidence="3" key="1">
    <citation type="submission" date="2020-04" db="EMBL/GenBank/DDBJ databases">
        <authorList>
            <person name="Zhang T."/>
        </authorList>
    </citation>
    <scope>NUCLEOTIDE SEQUENCE</scope>
    <source>
        <strain evidence="3">HKST-UBA01</strain>
    </source>
</reference>
<dbReference type="Gene3D" id="3.40.50.10180">
    <property type="entry name" value="Glycerate kinase, MOFRL-like N-terminal domain"/>
    <property type="match status" value="1"/>
</dbReference>
<dbReference type="Gene3D" id="3.40.1480.10">
    <property type="entry name" value="MOFRL domain"/>
    <property type="match status" value="1"/>
</dbReference>
<name>A0A955LGB6_UNCKA</name>
<dbReference type="InterPro" id="IPR038614">
    <property type="entry name" value="GK_N_sf"/>
</dbReference>
<dbReference type="PANTHER" id="PTHR12227:SF0">
    <property type="entry name" value="GLYCERATE KINASE"/>
    <property type="match status" value="1"/>
</dbReference>
<dbReference type="Proteomes" id="UP000701698">
    <property type="component" value="Unassembled WGS sequence"/>
</dbReference>
<dbReference type="PANTHER" id="PTHR12227">
    <property type="entry name" value="GLYCERATE KINASE"/>
    <property type="match status" value="1"/>
</dbReference>
<dbReference type="InterPro" id="IPR039760">
    <property type="entry name" value="MOFRL_protein"/>
</dbReference>
<evidence type="ECO:0000259" key="2">
    <source>
        <dbReference type="Pfam" id="PF13660"/>
    </source>
</evidence>
<sequence>MIIKNFDSLAKTPLRKDALTIVEAGFEAIQTDHVIEQNISLSGSTLSILEQTYDLDNYENIYVIAFGKSSYQAAQSINAILGDKITKGYAIGVTGGDPVGKIVTVAGTHPSPSDINHRAAQQIIELLSHTTEKDLVLAFISGGGSALFAAPYKLTVDEQAMITNTLMKLGADIHELNIVRKHISEVKGGRLASLASPAKLVTVIFSDVPGNDLSTIASGSTVLDESTVEDAQRIIDQYDLMSHIDLDAIELSESPKDPAIFTTVDNILILDPTSAVIAMKQKAEELGYQTEVYATELQGEARSVGKELLEQAKSGVAVLASGETTVNVLGNGIGGRNQELVLANLQNINKKQVLISAASDGHDHSDSAGAIADEHSYDDAKGMNLDPKDFLETSDSFTFFTQTGDLLDTGLLESNIADMYLVLQK</sequence>
<dbReference type="Pfam" id="PF05161">
    <property type="entry name" value="MOFRL"/>
    <property type="match status" value="1"/>
</dbReference>
<reference evidence="3" key="2">
    <citation type="journal article" date="2021" name="Microbiome">
        <title>Successional dynamics and alternative stable states in a saline activated sludge microbial community over 9 years.</title>
        <authorList>
            <person name="Wang Y."/>
            <person name="Ye J."/>
            <person name="Ju F."/>
            <person name="Liu L."/>
            <person name="Boyd J.A."/>
            <person name="Deng Y."/>
            <person name="Parks D.H."/>
            <person name="Jiang X."/>
            <person name="Yin X."/>
            <person name="Woodcroft B.J."/>
            <person name="Tyson G.W."/>
            <person name="Hugenholtz P."/>
            <person name="Polz M.F."/>
            <person name="Zhang T."/>
        </authorList>
    </citation>
    <scope>NUCLEOTIDE SEQUENCE</scope>
    <source>
        <strain evidence="3">HKST-UBA01</strain>
    </source>
</reference>
<evidence type="ECO:0000313" key="3">
    <source>
        <dbReference type="EMBL" id="MCA9389986.1"/>
    </source>
</evidence>
<dbReference type="InterPro" id="IPR025286">
    <property type="entry name" value="MOFRL_assoc_dom"/>
</dbReference>
<evidence type="ECO:0000313" key="4">
    <source>
        <dbReference type="Proteomes" id="UP000701698"/>
    </source>
</evidence>
<dbReference type="InterPro" id="IPR037035">
    <property type="entry name" value="GK-like_C_sf"/>
</dbReference>